<evidence type="ECO:0000313" key="2">
    <source>
        <dbReference type="Proteomes" id="UP000696931"/>
    </source>
</evidence>
<accession>A0A933SC30</accession>
<dbReference type="Gene3D" id="3.90.190.10">
    <property type="entry name" value="Protein tyrosine phosphatase superfamily"/>
    <property type="match status" value="1"/>
</dbReference>
<dbReference type="SUPFAM" id="SSF52799">
    <property type="entry name" value="(Phosphotyrosine protein) phosphatases II"/>
    <property type="match status" value="1"/>
</dbReference>
<name>A0A933SC30_UNCEI</name>
<organism evidence="1 2">
    <name type="scientific">Eiseniibacteriota bacterium</name>
    <dbReference type="NCBI Taxonomy" id="2212470"/>
    <lineage>
        <taxon>Bacteria</taxon>
        <taxon>Candidatus Eiseniibacteriota</taxon>
    </lineage>
</organism>
<sequence length="174" mass="18726">MLVTELGQHLQVASQEEAVALTGMDKRFWNVISIYGTSSPRPLLRFAASVHHACFDDIEAAPYDGGARPAALDVLEAAFQFADGVGRAPLLIHCRMGLSRSAGVMLGWLHRRIGGGSDAPMKALEILLRVRPRAVPNELVVRLGLQLSMPAAEAAALARMLVNDPRVLANRPQG</sequence>
<protein>
    <recommendedName>
        <fullName evidence="3">Tyrosine specific protein phosphatases domain-containing protein</fullName>
    </recommendedName>
</protein>
<evidence type="ECO:0000313" key="1">
    <source>
        <dbReference type="EMBL" id="MBI5169771.1"/>
    </source>
</evidence>
<gene>
    <name evidence="1" type="ORF">HZA61_09810</name>
</gene>
<dbReference type="PROSITE" id="PS00383">
    <property type="entry name" value="TYR_PHOSPHATASE_1"/>
    <property type="match status" value="1"/>
</dbReference>
<comment type="caution">
    <text evidence="1">The sequence shown here is derived from an EMBL/GenBank/DDBJ whole genome shotgun (WGS) entry which is preliminary data.</text>
</comment>
<proteinExistence type="predicted"/>
<evidence type="ECO:0008006" key="3">
    <source>
        <dbReference type="Google" id="ProtNLM"/>
    </source>
</evidence>
<dbReference type="InterPro" id="IPR016130">
    <property type="entry name" value="Tyr_Pase_AS"/>
</dbReference>
<dbReference type="InterPro" id="IPR029021">
    <property type="entry name" value="Prot-tyrosine_phosphatase-like"/>
</dbReference>
<dbReference type="AlphaFoldDB" id="A0A933SC30"/>
<reference evidence="1" key="1">
    <citation type="submission" date="2020-07" db="EMBL/GenBank/DDBJ databases">
        <title>Huge and variable diversity of episymbiotic CPR bacteria and DPANN archaea in groundwater ecosystems.</title>
        <authorList>
            <person name="He C.Y."/>
            <person name="Keren R."/>
            <person name="Whittaker M."/>
            <person name="Farag I.F."/>
            <person name="Doudna J."/>
            <person name="Cate J.H.D."/>
            <person name="Banfield J.F."/>
        </authorList>
    </citation>
    <scope>NUCLEOTIDE SEQUENCE</scope>
    <source>
        <strain evidence="1">NC_groundwater_1813_Pr3_B-0.1um_71_17</strain>
    </source>
</reference>
<dbReference type="Proteomes" id="UP000696931">
    <property type="component" value="Unassembled WGS sequence"/>
</dbReference>
<dbReference type="EMBL" id="JACRIW010000067">
    <property type="protein sequence ID" value="MBI5169771.1"/>
    <property type="molecule type" value="Genomic_DNA"/>
</dbReference>